<reference evidence="1 2" key="1">
    <citation type="submission" date="2021-03" db="EMBL/GenBank/DDBJ databases">
        <title>Genome sequencing of Marinobacter sp. LPB0319.</title>
        <authorList>
            <person name="Kim J."/>
        </authorList>
    </citation>
    <scope>NUCLEOTIDE SEQUENCE [LARGE SCALE GENOMIC DNA]</scope>
    <source>
        <strain evidence="1 2">LPB0319</strain>
    </source>
</reference>
<proteinExistence type="predicted"/>
<organism evidence="1 2">
    <name type="scientific">Marinobacter salinisoli</name>
    <dbReference type="NCBI Taxonomy" id="2769486"/>
    <lineage>
        <taxon>Bacteria</taxon>
        <taxon>Pseudomonadati</taxon>
        <taxon>Pseudomonadota</taxon>
        <taxon>Gammaproteobacteria</taxon>
        <taxon>Pseudomonadales</taxon>
        <taxon>Marinobacteraceae</taxon>
        <taxon>Marinobacter</taxon>
    </lineage>
</organism>
<dbReference type="InterPro" id="IPR021241">
    <property type="entry name" value="CsiV"/>
</dbReference>
<accession>A0ABX7MPU2</accession>
<evidence type="ECO:0000313" key="2">
    <source>
        <dbReference type="Proteomes" id="UP000663555"/>
    </source>
</evidence>
<dbReference type="Pfam" id="PF10972">
    <property type="entry name" value="CsiV"/>
    <property type="match status" value="1"/>
</dbReference>
<dbReference type="Proteomes" id="UP000663555">
    <property type="component" value="Chromosome"/>
</dbReference>
<protein>
    <submittedName>
        <fullName evidence="1">5'-methylthioadenosine phosphorylase</fullName>
    </submittedName>
</protein>
<dbReference type="EMBL" id="CP071247">
    <property type="protein sequence ID" value="QSP94350.1"/>
    <property type="molecule type" value="Genomic_DNA"/>
</dbReference>
<sequence>MWSNPLLIDGLLPRRTLIRTLFAGLLLSFPFAGHAQESASSPNSAQGIPSDYYRAELVILERRIEPSAVNENMKGRAVEPAPETEAVLQAIAQDGTVQTTLDLAPTSELSLNSAAQRLVNSGRYRVLVNAGWYQAFPPDYDGEPLKVAVGDWLERAGVREIEGTITIDRQRYLHVDVHLNHWQYAESTPMAEIAEAPAEGEAPVAATTEGGLNEQADSNTLQPGLTGTPLELLTWIRETRRMRSEEIHFLDSPTIGVLVFFKKIEATD</sequence>
<name>A0ABX7MPU2_9GAMM</name>
<gene>
    <name evidence="1" type="ORF">LPB19_14365</name>
</gene>
<keyword evidence="2" id="KW-1185">Reference proteome</keyword>
<evidence type="ECO:0000313" key="1">
    <source>
        <dbReference type="EMBL" id="QSP94350.1"/>
    </source>
</evidence>